<dbReference type="EMBL" id="JABSTR010000005">
    <property type="protein sequence ID" value="KAH9371268.1"/>
    <property type="molecule type" value="Genomic_DNA"/>
</dbReference>
<dbReference type="InterPro" id="IPR016073">
    <property type="entry name" value="Skp1_comp_POZ"/>
</dbReference>
<dbReference type="Pfam" id="PF03931">
    <property type="entry name" value="Skp1_POZ"/>
    <property type="match status" value="1"/>
</dbReference>
<reference evidence="5 6" key="1">
    <citation type="journal article" date="2020" name="Cell">
        <title>Large-Scale Comparative Analyses of Tick Genomes Elucidate Their Genetic Diversity and Vector Capacities.</title>
        <authorList>
            <consortium name="Tick Genome and Microbiome Consortium (TIGMIC)"/>
            <person name="Jia N."/>
            <person name="Wang J."/>
            <person name="Shi W."/>
            <person name="Du L."/>
            <person name="Sun Y."/>
            <person name="Zhan W."/>
            <person name="Jiang J.F."/>
            <person name="Wang Q."/>
            <person name="Zhang B."/>
            <person name="Ji P."/>
            <person name="Bell-Sakyi L."/>
            <person name="Cui X.M."/>
            <person name="Yuan T.T."/>
            <person name="Jiang B.G."/>
            <person name="Yang W.F."/>
            <person name="Lam T.T."/>
            <person name="Chang Q.C."/>
            <person name="Ding S.J."/>
            <person name="Wang X.J."/>
            <person name="Zhu J.G."/>
            <person name="Ruan X.D."/>
            <person name="Zhao L."/>
            <person name="Wei J.T."/>
            <person name="Ye R.Z."/>
            <person name="Que T.C."/>
            <person name="Du C.H."/>
            <person name="Zhou Y.H."/>
            <person name="Cheng J.X."/>
            <person name="Dai P.F."/>
            <person name="Guo W.B."/>
            <person name="Han X.H."/>
            <person name="Huang E.J."/>
            <person name="Li L.F."/>
            <person name="Wei W."/>
            <person name="Gao Y.C."/>
            <person name="Liu J.Z."/>
            <person name="Shao H.Z."/>
            <person name="Wang X."/>
            <person name="Wang C.C."/>
            <person name="Yang T.C."/>
            <person name="Huo Q.B."/>
            <person name="Li W."/>
            <person name="Chen H.Y."/>
            <person name="Chen S.E."/>
            <person name="Zhou L.G."/>
            <person name="Ni X.B."/>
            <person name="Tian J.H."/>
            <person name="Sheng Y."/>
            <person name="Liu T."/>
            <person name="Pan Y.S."/>
            <person name="Xia L.Y."/>
            <person name="Li J."/>
            <person name="Zhao F."/>
            <person name="Cao W.C."/>
        </authorList>
    </citation>
    <scope>NUCLEOTIDE SEQUENCE [LARGE SCALE GENOMIC DNA]</scope>
    <source>
        <strain evidence="5">HaeL-2018</strain>
    </source>
</reference>
<name>A0A9J6GAA9_HAELO</name>
<evidence type="ECO:0000256" key="1">
    <source>
        <dbReference type="ARBA" id="ARBA00009993"/>
    </source>
</evidence>
<evidence type="ECO:0000259" key="4">
    <source>
        <dbReference type="Pfam" id="PF03931"/>
    </source>
</evidence>
<dbReference type="OrthoDB" id="2342932at2759"/>
<dbReference type="SMART" id="SM00512">
    <property type="entry name" value="Skp1"/>
    <property type="match status" value="1"/>
</dbReference>
<evidence type="ECO:0000256" key="2">
    <source>
        <dbReference type="ARBA" id="ARBA00022786"/>
    </source>
</evidence>
<feature type="domain" description="SKP1 component POZ" evidence="4">
    <location>
        <begin position="2"/>
        <end position="65"/>
    </location>
</feature>
<gene>
    <name evidence="5" type="ORF">HPB48_004073</name>
</gene>
<dbReference type="Proteomes" id="UP000821853">
    <property type="component" value="Chromosome 3"/>
</dbReference>
<proteinExistence type="inferred from homology"/>
<dbReference type="GO" id="GO:0006511">
    <property type="term" value="P:ubiquitin-dependent protein catabolic process"/>
    <property type="evidence" value="ECO:0007669"/>
    <property type="project" value="InterPro"/>
</dbReference>
<evidence type="ECO:0000313" key="6">
    <source>
        <dbReference type="Proteomes" id="UP000821853"/>
    </source>
</evidence>
<dbReference type="AlphaFoldDB" id="A0A9J6GAA9"/>
<dbReference type="VEuPathDB" id="VectorBase:HLOH_046584"/>
<comment type="similarity">
    <text evidence="1">Belongs to the SKP1 family.</text>
</comment>
<dbReference type="InterPro" id="IPR016897">
    <property type="entry name" value="SKP1"/>
</dbReference>
<dbReference type="SUPFAM" id="SSF54695">
    <property type="entry name" value="POZ domain"/>
    <property type="match status" value="1"/>
</dbReference>
<dbReference type="InterPro" id="IPR001232">
    <property type="entry name" value="SKP1-like"/>
</dbReference>
<dbReference type="InterPro" id="IPR011333">
    <property type="entry name" value="SKP1/BTB/POZ_sf"/>
</dbReference>
<evidence type="ECO:0000313" key="5">
    <source>
        <dbReference type="EMBL" id="KAH9371268.1"/>
    </source>
</evidence>
<protein>
    <recommendedName>
        <fullName evidence="4">SKP1 component POZ domain-containing protein</fullName>
    </recommendedName>
</protein>
<organism evidence="5 6">
    <name type="scientific">Haemaphysalis longicornis</name>
    <name type="common">Bush tick</name>
    <dbReference type="NCBI Taxonomy" id="44386"/>
    <lineage>
        <taxon>Eukaryota</taxon>
        <taxon>Metazoa</taxon>
        <taxon>Ecdysozoa</taxon>
        <taxon>Arthropoda</taxon>
        <taxon>Chelicerata</taxon>
        <taxon>Arachnida</taxon>
        <taxon>Acari</taxon>
        <taxon>Parasitiformes</taxon>
        <taxon>Ixodida</taxon>
        <taxon>Ixodoidea</taxon>
        <taxon>Ixodidae</taxon>
        <taxon>Haemaphysalinae</taxon>
        <taxon>Haemaphysalis</taxon>
    </lineage>
</organism>
<feature type="region of interest" description="Disordered" evidence="3">
    <location>
        <begin position="63"/>
        <end position="100"/>
    </location>
</feature>
<sequence>MPSIKLQSSDGKVFDVDAGIASVSDTIKSSLEDLSIDERGDQVVSLPNVSSDILEKIISWVTRHKDDPPPPADNDFSAEEAHRDFPVGCGVPEGRPEGPL</sequence>
<dbReference type="PANTHER" id="PTHR11165">
    <property type="entry name" value="SKP1"/>
    <property type="match status" value="1"/>
</dbReference>
<evidence type="ECO:0000256" key="3">
    <source>
        <dbReference type="SAM" id="MobiDB-lite"/>
    </source>
</evidence>
<dbReference type="OMA" id="EAHRDFP"/>
<keyword evidence="2" id="KW-0833">Ubl conjugation pathway</keyword>
<accession>A0A9J6GAA9</accession>
<comment type="caution">
    <text evidence="5">The sequence shown here is derived from an EMBL/GenBank/DDBJ whole genome shotgun (WGS) entry which is preliminary data.</text>
</comment>
<keyword evidence="6" id="KW-1185">Reference proteome</keyword>
<dbReference type="Gene3D" id="3.30.710.10">
    <property type="entry name" value="Potassium Channel Kv1.1, Chain A"/>
    <property type="match status" value="1"/>
</dbReference>